<keyword evidence="4" id="KW-0489">Methyltransferase</keyword>
<keyword evidence="2" id="KW-0175">Coiled coil</keyword>
<dbReference type="Pfam" id="PF13649">
    <property type="entry name" value="Methyltransf_25"/>
    <property type="match status" value="1"/>
</dbReference>
<gene>
    <name evidence="4" type="primary">bsmA</name>
    <name evidence="4" type="ORF">SAMEA4504048_01970</name>
</gene>
<organism evidence="4 5">
    <name type="scientific">Streptococcus acidominimus</name>
    <dbReference type="NCBI Taxonomy" id="1326"/>
    <lineage>
        <taxon>Bacteria</taxon>
        <taxon>Bacillati</taxon>
        <taxon>Bacillota</taxon>
        <taxon>Bacilli</taxon>
        <taxon>Lactobacillales</taxon>
        <taxon>Streptococcaceae</taxon>
        <taxon>Streptococcus</taxon>
    </lineage>
</organism>
<name>A0A239XEB0_STRAI</name>
<evidence type="ECO:0000313" key="4">
    <source>
        <dbReference type="EMBL" id="SNV45109.1"/>
    </source>
</evidence>
<sequence length="296" mass="34222">MTERKAVKGVCSFEHTLKTVQKERLPCVQGNCVNLPFFAVSLSTAALCIMNKNYEKFASVYDAIMDDSLYDLWTDFSLRHLPKSNHRKKLLELACGTGIQSVRFSQAGFDVTGLDLSQEMLDIAQKRAESAKQKIAFQQGNMLDLSRAGKFDFVTCYSDSICYMQDEVEVGDVFKQVYDSLEEDGVFIFDVHSTYQIDEVFPGYSYHENAEDFAMVWDSFEDDAPHSVVHELTFFIQDEDGRFTRFDEVHEERTYEILTYDILLEQAGFKSFKLYADFEDKEPNETSKRWFFVAQK</sequence>
<evidence type="ECO:0000256" key="2">
    <source>
        <dbReference type="SAM" id="Coils"/>
    </source>
</evidence>
<proteinExistence type="predicted"/>
<dbReference type="CDD" id="cd02440">
    <property type="entry name" value="AdoMet_MTases"/>
    <property type="match status" value="1"/>
</dbReference>
<dbReference type="Gene3D" id="2.20.25.110">
    <property type="entry name" value="S-adenosyl-L-methionine-dependent methyltransferases"/>
    <property type="match status" value="1"/>
</dbReference>
<dbReference type="Gene3D" id="3.40.50.150">
    <property type="entry name" value="Vaccinia Virus protein VP39"/>
    <property type="match status" value="1"/>
</dbReference>
<evidence type="ECO:0000313" key="5">
    <source>
        <dbReference type="Proteomes" id="UP000215144"/>
    </source>
</evidence>
<keyword evidence="1 4" id="KW-0808">Transferase</keyword>
<dbReference type="AlphaFoldDB" id="A0A239XEB0"/>
<dbReference type="EC" id="2.1.1.156" evidence="4"/>
<dbReference type="GO" id="GO:0032259">
    <property type="term" value="P:methylation"/>
    <property type="evidence" value="ECO:0007669"/>
    <property type="project" value="UniProtKB-KW"/>
</dbReference>
<protein>
    <submittedName>
        <fullName evidence="4">Methyltransferase</fullName>
        <ecNumber evidence="4">2.1.1.156</ecNumber>
    </submittedName>
</protein>
<reference evidence="4 5" key="1">
    <citation type="submission" date="2017-06" db="EMBL/GenBank/DDBJ databases">
        <authorList>
            <consortium name="Pathogen Informatics"/>
        </authorList>
    </citation>
    <scope>NUCLEOTIDE SEQUENCE [LARGE SCALE GENOMIC DNA]</scope>
    <source>
        <strain evidence="4 5">NCTC11291</strain>
    </source>
</reference>
<dbReference type="KEGG" id="saco:SAME_01970"/>
<dbReference type="InterPro" id="IPR029063">
    <property type="entry name" value="SAM-dependent_MTases_sf"/>
</dbReference>
<dbReference type="SUPFAM" id="SSF53335">
    <property type="entry name" value="S-adenosyl-L-methionine-dependent methyltransferases"/>
    <property type="match status" value="1"/>
</dbReference>
<dbReference type="GO" id="GO:0008168">
    <property type="term" value="F:methyltransferase activity"/>
    <property type="evidence" value="ECO:0007669"/>
    <property type="project" value="UniProtKB-KW"/>
</dbReference>
<accession>A0A239XEB0</accession>
<dbReference type="InterPro" id="IPR041698">
    <property type="entry name" value="Methyltransf_25"/>
</dbReference>
<evidence type="ECO:0000256" key="1">
    <source>
        <dbReference type="ARBA" id="ARBA00022679"/>
    </source>
</evidence>
<dbReference type="EMBL" id="LT906454">
    <property type="protein sequence ID" value="SNV45109.1"/>
    <property type="molecule type" value="Genomic_DNA"/>
</dbReference>
<feature type="domain" description="Methyltransferase" evidence="3">
    <location>
        <begin position="91"/>
        <end position="185"/>
    </location>
</feature>
<dbReference type="PANTHER" id="PTHR43861">
    <property type="entry name" value="TRANS-ACONITATE 2-METHYLTRANSFERASE-RELATED"/>
    <property type="match status" value="1"/>
</dbReference>
<dbReference type="Proteomes" id="UP000215144">
    <property type="component" value="Chromosome 1"/>
</dbReference>
<feature type="coiled-coil region" evidence="2">
    <location>
        <begin position="114"/>
        <end position="141"/>
    </location>
</feature>
<evidence type="ECO:0000259" key="3">
    <source>
        <dbReference type="Pfam" id="PF13649"/>
    </source>
</evidence>